<dbReference type="Gramene" id="OGLUM04G13730.1">
    <property type="protein sequence ID" value="OGLUM04G13730.1"/>
    <property type="gene ID" value="OGLUM04G13730"/>
</dbReference>
<keyword evidence="1" id="KW-0732">Signal</keyword>
<evidence type="ECO:0000313" key="3">
    <source>
        <dbReference type="Proteomes" id="UP000026961"/>
    </source>
</evidence>
<sequence length="166" mass="17509">MPQRHGSSETGLILSKISVLAMAMLRAYLVDGVPGEAAEHVESKAAFDVADKNTNPGVGVAVGEEEVDGDVGEEDELDALEVEQLIGESAEEAELERGEEGGVDGPQEHHILNAKQSTGPAAFCCRRAIGHCTNGTTKLAFRLNSTGGEFWTSSASAYGYVTWMAV</sequence>
<dbReference type="AlphaFoldDB" id="A0A0D9ZLB1"/>
<proteinExistence type="predicted"/>
<evidence type="ECO:0000256" key="1">
    <source>
        <dbReference type="SAM" id="SignalP"/>
    </source>
</evidence>
<name>A0A0D9ZLB1_9ORYZ</name>
<feature type="signal peptide" evidence="1">
    <location>
        <begin position="1"/>
        <end position="32"/>
    </location>
</feature>
<evidence type="ECO:0000313" key="2">
    <source>
        <dbReference type="EnsemblPlants" id="OGLUM04G13730.1"/>
    </source>
</evidence>
<reference evidence="2" key="2">
    <citation type="submission" date="2018-05" db="EMBL/GenBank/DDBJ databases">
        <title>OgluRS3 (Oryza glumaepatula Reference Sequence Version 3).</title>
        <authorList>
            <person name="Zhang J."/>
            <person name="Kudrna D."/>
            <person name="Lee S."/>
            <person name="Talag J."/>
            <person name="Welchert J."/>
            <person name="Wing R.A."/>
        </authorList>
    </citation>
    <scope>NUCLEOTIDE SEQUENCE [LARGE SCALE GENOMIC DNA]</scope>
</reference>
<dbReference type="HOGENOM" id="CLU_1605262_0_0_1"/>
<feature type="chain" id="PRO_5002352540" evidence="1">
    <location>
        <begin position="33"/>
        <end position="166"/>
    </location>
</feature>
<keyword evidence="3" id="KW-1185">Reference proteome</keyword>
<dbReference type="EnsemblPlants" id="OGLUM04G13730.1">
    <property type="protein sequence ID" value="OGLUM04G13730.1"/>
    <property type="gene ID" value="OGLUM04G13730"/>
</dbReference>
<protein>
    <submittedName>
        <fullName evidence="2">Uncharacterized protein</fullName>
    </submittedName>
</protein>
<organism evidence="2">
    <name type="scientific">Oryza glumipatula</name>
    <dbReference type="NCBI Taxonomy" id="40148"/>
    <lineage>
        <taxon>Eukaryota</taxon>
        <taxon>Viridiplantae</taxon>
        <taxon>Streptophyta</taxon>
        <taxon>Embryophyta</taxon>
        <taxon>Tracheophyta</taxon>
        <taxon>Spermatophyta</taxon>
        <taxon>Magnoliopsida</taxon>
        <taxon>Liliopsida</taxon>
        <taxon>Poales</taxon>
        <taxon>Poaceae</taxon>
        <taxon>BOP clade</taxon>
        <taxon>Oryzoideae</taxon>
        <taxon>Oryzeae</taxon>
        <taxon>Oryzinae</taxon>
        <taxon>Oryza</taxon>
    </lineage>
</organism>
<reference evidence="2" key="1">
    <citation type="submission" date="2015-04" db="UniProtKB">
        <authorList>
            <consortium name="EnsemblPlants"/>
        </authorList>
    </citation>
    <scope>IDENTIFICATION</scope>
</reference>
<dbReference type="Proteomes" id="UP000026961">
    <property type="component" value="Chromosome 4"/>
</dbReference>
<accession>A0A0D9ZLB1</accession>